<reference evidence="2 3" key="1">
    <citation type="journal article" date="2013" name="BMC Genomics">
        <title>Reconstruction of the lipid metabolism for the microalga Monoraphidium neglectum from its genome sequence reveals characteristics suitable for biofuel production.</title>
        <authorList>
            <person name="Bogen C."/>
            <person name="Al-Dilaimi A."/>
            <person name="Albersmeier A."/>
            <person name="Wichmann J."/>
            <person name="Grundmann M."/>
            <person name="Rupp O."/>
            <person name="Lauersen K.J."/>
            <person name="Blifernez-Klassen O."/>
            <person name="Kalinowski J."/>
            <person name="Goesmann A."/>
            <person name="Mussgnug J.H."/>
            <person name="Kruse O."/>
        </authorList>
    </citation>
    <scope>NUCLEOTIDE SEQUENCE [LARGE SCALE GENOMIC DNA]</scope>
    <source>
        <strain evidence="2 3">SAG 48.87</strain>
    </source>
</reference>
<dbReference type="RefSeq" id="XP_013893017.1">
    <property type="nucleotide sequence ID" value="XM_014037563.1"/>
</dbReference>
<feature type="compositionally biased region" description="Basic and acidic residues" evidence="1">
    <location>
        <begin position="12"/>
        <end position="26"/>
    </location>
</feature>
<feature type="non-terminal residue" evidence="2">
    <location>
        <position position="1"/>
    </location>
</feature>
<dbReference type="Proteomes" id="UP000054498">
    <property type="component" value="Unassembled WGS sequence"/>
</dbReference>
<accession>A0A0D2J1W3</accession>
<sequence length="54" mass="5755">VMAQLQEDIDDCDRRGNRDASVPADERTDDFATIVAAAEGAQDVRDAVAPLLAP</sequence>
<name>A0A0D2J1W3_9CHLO</name>
<dbReference type="GeneID" id="25731481"/>
<evidence type="ECO:0000256" key="1">
    <source>
        <dbReference type="SAM" id="MobiDB-lite"/>
    </source>
</evidence>
<keyword evidence="3" id="KW-1185">Reference proteome</keyword>
<evidence type="ECO:0000313" key="2">
    <source>
        <dbReference type="EMBL" id="KIY93997.1"/>
    </source>
</evidence>
<protein>
    <submittedName>
        <fullName evidence="2">Uncharacterized protein</fullName>
    </submittedName>
</protein>
<proteinExistence type="predicted"/>
<dbReference type="EMBL" id="KK104386">
    <property type="protein sequence ID" value="KIY93997.1"/>
    <property type="molecule type" value="Genomic_DNA"/>
</dbReference>
<dbReference type="KEGG" id="mng:MNEG_13966"/>
<organism evidence="2 3">
    <name type="scientific">Monoraphidium neglectum</name>
    <dbReference type="NCBI Taxonomy" id="145388"/>
    <lineage>
        <taxon>Eukaryota</taxon>
        <taxon>Viridiplantae</taxon>
        <taxon>Chlorophyta</taxon>
        <taxon>core chlorophytes</taxon>
        <taxon>Chlorophyceae</taxon>
        <taxon>CS clade</taxon>
        <taxon>Sphaeropleales</taxon>
        <taxon>Selenastraceae</taxon>
        <taxon>Monoraphidium</taxon>
    </lineage>
</organism>
<feature type="region of interest" description="Disordered" evidence="1">
    <location>
        <begin position="1"/>
        <end position="26"/>
    </location>
</feature>
<evidence type="ECO:0000313" key="3">
    <source>
        <dbReference type="Proteomes" id="UP000054498"/>
    </source>
</evidence>
<dbReference type="OrthoDB" id="511390at2759"/>
<dbReference type="AlphaFoldDB" id="A0A0D2J1W3"/>
<gene>
    <name evidence="2" type="ORF">MNEG_13966</name>
</gene>